<evidence type="ECO:0000256" key="2">
    <source>
        <dbReference type="SAM" id="Phobius"/>
    </source>
</evidence>
<accession>A0A426DIU1</accession>
<proteinExistence type="inferred from homology"/>
<dbReference type="PANTHER" id="PTHR30576">
    <property type="entry name" value="COLANIC BIOSYNTHESIS UDP-GLUCOSE LIPID CARRIER TRANSFERASE"/>
    <property type="match status" value="1"/>
</dbReference>
<comment type="similarity">
    <text evidence="1">Belongs to the bacterial sugar transferase family.</text>
</comment>
<gene>
    <name evidence="4" type="ORF">EBB54_15500</name>
</gene>
<feature type="domain" description="Bacterial sugar transferase" evidence="3">
    <location>
        <begin position="46"/>
        <end position="220"/>
    </location>
</feature>
<evidence type="ECO:0000313" key="5">
    <source>
        <dbReference type="Proteomes" id="UP000274920"/>
    </source>
</evidence>
<evidence type="ECO:0000313" key="4">
    <source>
        <dbReference type="EMBL" id="RRK32604.1"/>
    </source>
</evidence>
<dbReference type="EMBL" id="RHJS01000002">
    <property type="protein sequence ID" value="RRK32604.1"/>
    <property type="molecule type" value="Genomic_DNA"/>
</dbReference>
<organism evidence="4 5">
    <name type="scientific">Schaedlerella arabinosiphila</name>
    <dbReference type="NCBI Taxonomy" id="2044587"/>
    <lineage>
        <taxon>Bacteria</taxon>
        <taxon>Bacillati</taxon>
        <taxon>Bacillota</taxon>
        <taxon>Clostridia</taxon>
        <taxon>Lachnospirales</taxon>
        <taxon>Lachnospiraceae</taxon>
        <taxon>Schaedlerella</taxon>
    </lineage>
</organism>
<dbReference type="InterPro" id="IPR003362">
    <property type="entry name" value="Bact_transf"/>
</dbReference>
<dbReference type="Pfam" id="PF02397">
    <property type="entry name" value="Bac_transf"/>
    <property type="match status" value="1"/>
</dbReference>
<keyword evidence="2" id="KW-0812">Transmembrane</keyword>
<keyword evidence="4" id="KW-0808">Transferase</keyword>
<feature type="transmembrane region" description="Helical" evidence="2">
    <location>
        <begin position="49"/>
        <end position="68"/>
    </location>
</feature>
<protein>
    <submittedName>
        <fullName evidence="4">Sugar transferase</fullName>
    </submittedName>
</protein>
<dbReference type="Proteomes" id="UP000274920">
    <property type="component" value="Unassembled WGS sequence"/>
</dbReference>
<comment type="caution">
    <text evidence="4">The sequence shown here is derived from an EMBL/GenBank/DDBJ whole genome shotgun (WGS) entry which is preliminary data.</text>
</comment>
<keyword evidence="5" id="KW-1185">Reference proteome</keyword>
<evidence type="ECO:0000259" key="3">
    <source>
        <dbReference type="Pfam" id="PF02397"/>
    </source>
</evidence>
<sequence>MKTNSKRLVTLFGLCTAFGIIVSKSEKKKGWSNSHTPYGLYEKHIKRPLDLVLSLIALFFLWPIMLVLDCSVKKNIGLPVIFKQVRPGLGEKLFTLRKYRTMTDEKGTDGELLSDRERLTPFGKKLRSSSLDELPELISIITGDMAIVGPRPQLVRDMVFMSDKHRKRHTVRPGLTGLAQVSGRNAISWEEKLDKDLEYIDHITFIGDMKIIMKTVWKVIRKDGITEEGQATALDYGDWLLENGRVNSKEYDTLQKEARKIIEEAAEKLHKRRCIYIDESKCD</sequence>
<dbReference type="RefSeq" id="WP_125128064.1">
    <property type="nucleotide sequence ID" value="NZ_RHJS01000002.1"/>
</dbReference>
<dbReference type="AlphaFoldDB" id="A0A426DIU1"/>
<name>A0A426DIU1_9FIRM</name>
<dbReference type="PANTHER" id="PTHR30576:SF8">
    <property type="entry name" value="UNDECAPRENYL-PHOSPHATE GALACTOSE PHOSPHOTRANSFERASE"/>
    <property type="match status" value="1"/>
</dbReference>
<dbReference type="GO" id="GO:0016780">
    <property type="term" value="F:phosphotransferase activity, for other substituted phosphate groups"/>
    <property type="evidence" value="ECO:0007669"/>
    <property type="project" value="TreeGrafter"/>
</dbReference>
<keyword evidence="2" id="KW-1133">Transmembrane helix</keyword>
<evidence type="ECO:0000256" key="1">
    <source>
        <dbReference type="ARBA" id="ARBA00006464"/>
    </source>
</evidence>
<reference evidence="4" key="1">
    <citation type="submission" date="2018-10" db="EMBL/GenBank/DDBJ databases">
        <title>Schaedlerella arabinophila gen. nov. sp. nov., isolated from the mouse intestinal tract and comparative analysis with the genome of the closely related altered Schaedler flora strain ASF502.</title>
        <authorList>
            <person name="Miyake S."/>
            <person name="Soh M."/>
            <person name="Seedorf H."/>
        </authorList>
    </citation>
    <scope>NUCLEOTIDE SEQUENCE [LARGE SCALE GENOMIC DNA]</scope>
    <source>
        <strain evidence="4">DSM 106076</strain>
    </source>
</reference>
<keyword evidence="2" id="KW-0472">Membrane</keyword>